<evidence type="ECO:0000313" key="4">
    <source>
        <dbReference type="Proteomes" id="UP000011863"/>
    </source>
</evidence>
<reference evidence="3 4" key="1">
    <citation type="journal article" date="2013" name="Int. J. Syst. Evol. Microbiol.">
        <title>Ilumatobacter nonamiense sp. nov. and Ilumatobacter coccineum sp. nov., isolated from seashore sand.</title>
        <authorList>
            <person name="Matsumoto A."/>
            <person name="Kasai H."/>
            <person name="Matsuo Y."/>
            <person name="Shizuri Y."/>
            <person name="Ichikawa N."/>
            <person name="Fujita N."/>
            <person name="Omura S."/>
            <person name="Takahashi Y."/>
        </authorList>
    </citation>
    <scope>NUCLEOTIDE SEQUENCE [LARGE SCALE GENOMIC DNA]</scope>
    <source>
        <strain evidence="4">NBRC 103263 / KCTC 29153 / YM16-304</strain>
    </source>
</reference>
<protein>
    <recommendedName>
        <fullName evidence="2">Rhodanese domain-containing protein</fullName>
    </recommendedName>
</protein>
<dbReference type="InterPro" id="IPR001763">
    <property type="entry name" value="Rhodanese-like_dom"/>
</dbReference>
<dbReference type="PANTHER" id="PTHR45431:SF3">
    <property type="entry name" value="RHODANESE-LIKE DOMAIN-CONTAINING PROTEIN 15, CHLOROPLASTIC"/>
    <property type="match status" value="1"/>
</dbReference>
<dbReference type="InterPro" id="IPR052367">
    <property type="entry name" value="Thiosulfate_ST/Rhodanese-like"/>
</dbReference>
<accession>A0A6C7EGT4</accession>
<keyword evidence="4" id="KW-1185">Reference proteome</keyword>
<dbReference type="SUPFAM" id="SSF52821">
    <property type="entry name" value="Rhodanese/Cell cycle control phosphatase"/>
    <property type="match status" value="1"/>
</dbReference>
<evidence type="ECO:0000259" key="2">
    <source>
        <dbReference type="PROSITE" id="PS50206"/>
    </source>
</evidence>
<dbReference type="OrthoDB" id="9800872at2"/>
<dbReference type="PROSITE" id="PS50206">
    <property type="entry name" value="RHODANESE_3"/>
    <property type="match status" value="1"/>
</dbReference>
<dbReference type="RefSeq" id="WP_015443596.1">
    <property type="nucleotide sequence ID" value="NC_020520.1"/>
</dbReference>
<feature type="domain" description="Rhodanese" evidence="2">
    <location>
        <begin position="66"/>
        <end position="156"/>
    </location>
</feature>
<gene>
    <name evidence="3" type="ORF">YM304_40350</name>
</gene>
<feature type="signal peptide" evidence="1">
    <location>
        <begin position="1"/>
        <end position="19"/>
    </location>
</feature>
<dbReference type="CDD" id="cd00158">
    <property type="entry name" value="RHOD"/>
    <property type="match status" value="1"/>
</dbReference>
<proteinExistence type="predicted"/>
<dbReference type="AlphaFoldDB" id="A0A6C7EGT4"/>
<evidence type="ECO:0000313" key="3">
    <source>
        <dbReference type="EMBL" id="BAN04349.1"/>
    </source>
</evidence>
<dbReference type="PROSITE" id="PS51257">
    <property type="entry name" value="PROKAR_LIPOPROTEIN"/>
    <property type="match status" value="1"/>
</dbReference>
<dbReference type="SMART" id="SM00450">
    <property type="entry name" value="RHOD"/>
    <property type="match status" value="1"/>
</dbReference>
<dbReference type="InterPro" id="IPR036873">
    <property type="entry name" value="Rhodanese-like_dom_sf"/>
</dbReference>
<dbReference type="PANTHER" id="PTHR45431">
    <property type="entry name" value="RHODANESE-LIKE DOMAIN-CONTAINING PROTEIN 15, CHLOROPLASTIC"/>
    <property type="match status" value="1"/>
</dbReference>
<name>A0A6C7EGT4_ILUCY</name>
<evidence type="ECO:0000256" key="1">
    <source>
        <dbReference type="SAM" id="SignalP"/>
    </source>
</evidence>
<organism evidence="3 4">
    <name type="scientific">Ilumatobacter coccineus (strain NBRC 103263 / KCTC 29153 / YM16-304)</name>
    <dbReference type="NCBI Taxonomy" id="1313172"/>
    <lineage>
        <taxon>Bacteria</taxon>
        <taxon>Bacillati</taxon>
        <taxon>Actinomycetota</taxon>
        <taxon>Acidimicrobiia</taxon>
        <taxon>Acidimicrobiales</taxon>
        <taxon>Ilumatobacteraceae</taxon>
        <taxon>Ilumatobacter</taxon>
    </lineage>
</organism>
<dbReference type="Proteomes" id="UP000011863">
    <property type="component" value="Chromosome"/>
</dbReference>
<dbReference type="Pfam" id="PF00581">
    <property type="entry name" value="Rhodanese"/>
    <property type="match status" value="1"/>
</dbReference>
<feature type="chain" id="PRO_5038774987" description="Rhodanese domain-containing protein" evidence="1">
    <location>
        <begin position="20"/>
        <end position="157"/>
    </location>
</feature>
<keyword evidence="1" id="KW-0732">Signal</keyword>
<sequence length="157" mass="16180">MMSTRSFVAATLVSVVTLAGCGGSDSDSADTSVAAAQEQPAAAAADSATGITVVSPQDAAATIADAPDDLVILDVRTQEEFDEAHIEGAVLLDFYRDDFAEELATFDPDVPYVLYCRSGNRSSQARAIMADLGFTSVDDVDGGIVSWIDAGLPVVAG</sequence>
<dbReference type="EMBL" id="AP012057">
    <property type="protein sequence ID" value="BAN04349.1"/>
    <property type="molecule type" value="Genomic_DNA"/>
</dbReference>
<dbReference type="Gene3D" id="3.40.250.10">
    <property type="entry name" value="Rhodanese-like domain"/>
    <property type="match status" value="1"/>
</dbReference>
<dbReference type="KEGG" id="aym:YM304_40350"/>